<dbReference type="GO" id="GO:0003677">
    <property type="term" value="F:DNA binding"/>
    <property type="evidence" value="ECO:0007669"/>
    <property type="project" value="InterPro"/>
</dbReference>
<dbReference type="Pfam" id="PF05225">
    <property type="entry name" value="HTH_psq"/>
    <property type="match status" value="1"/>
</dbReference>
<keyword evidence="5" id="KW-1185">Reference proteome</keyword>
<dbReference type="EMBL" id="JACKWZ010000295">
    <property type="protein sequence ID" value="KAF9409832.1"/>
    <property type="molecule type" value="Genomic_DNA"/>
</dbReference>
<feature type="domain" description="HTH psq-type" evidence="3">
    <location>
        <begin position="68"/>
        <end position="106"/>
    </location>
</feature>
<dbReference type="SUPFAM" id="SSF46689">
    <property type="entry name" value="Homeodomain-like"/>
    <property type="match status" value="1"/>
</dbReference>
<feature type="coiled-coil region" evidence="2">
    <location>
        <begin position="60"/>
        <end position="87"/>
    </location>
</feature>
<evidence type="ECO:0000259" key="3">
    <source>
        <dbReference type="Pfam" id="PF05225"/>
    </source>
</evidence>
<organism evidence="4 5">
    <name type="scientific">Spodoptera exigua</name>
    <name type="common">Beet armyworm</name>
    <name type="synonym">Noctua fulgens</name>
    <dbReference type="NCBI Taxonomy" id="7107"/>
    <lineage>
        <taxon>Eukaryota</taxon>
        <taxon>Metazoa</taxon>
        <taxon>Ecdysozoa</taxon>
        <taxon>Arthropoda</taxon>
        <taxon>Hexapoda</taxon>
        <taxon>Insecta</taxon>
        <taxon>Pterygota</taxon>
        <taxon>Neoptera</taxon>
        <taxon>Endopterygota</taxon>
        <taxon>Lepidoptera</taxon>
        <taxon>Glossata</taxon>
        <taxon>Ditrysia</taxon>
        <taxon>Noctuoidea</taxon>
        <taxon>Noctuidae</taxon>
        <taxon>Amphipyrinae</taxon>
        <taxon>Spodoptera</taxon>
    </lineage>
</organism>
<comment type="subcellular location">
    <subcellularLocation>
        <location evidence="1">Nucleus</location>
    </subcellularLocation>
</comment>
<evidence type="ECO:0000313" key="5">
    <source>
        <dbReference type="Proteomes" id="UP000648187"/>
    </source>
</evidence>
<dbReference type="AlphaFoldDB" id="A0A835L0G9"/>
<dbReference type="InterPro" id="IPR007889">
    <property type="entry name" value="HTH_Psq"/>
</dbReference>
<evidence type="ECO:0000256" key="1">
    <source>
        <dbReference type="ARBA" id="ARBA00004123"/>
    </source>
</evidence>
<dbReference type="GO" id="GO:0005634">
    <property type="term" value="C:nucleus"/>
    <property type="evidence" value="ECO:0007669"/>
    <property type="project" value="UniProtKB-SubCell"/>
</dbReference>
<name>A0A835L0G9_SPOEX</name>
<dbReference type="Proteomes" id="UP000648187">
    <property type="component" value="Unassembled WGS sequence"/>
</dbReference>
<proteinExistence type="predicted"/>
<dbReference type="InterPro" id="IPR009057">
    <property type="entry name" value="Homeodomain-like_sf"/>
</dbReference>
<gene>
    <name evidence="4" type="ORF">HW555_010910</name>
</gene>
<dbReference type="Gene3D" id="1.10.10.60">
    <property type="entry name" value="Homeodomain-like"/>
    <property type="match status" value="1"/>
</dbReference>
<keyword evidence="2" id="KW-0175">Coiled coil</keyword>
<comment type="caution">
    <text evidence="4">The sequence shown here is derived from an EMBL/GenBank/DDBJ whole genome shotgun (WGS) entry which is preliminary data.</text>
</comment>
<evidence type="ECO:0000313" key="4">
    <source>
        <dbReference type="EMBL" id="KAF9409832.1"/>
    </source>
</evidence>
<protein>
    <recommendedName>
        <fullName evidence="3">HTH psq-type domain-containing protein</fullName>
    </recommendedName>
</protein>
<reference evidence="4" key="1">
    <citation type="submission" date="2020-08" db="EMBL/GenBank/DDBJ databases">
        <title>Spodoptera exigua strain:BAW_Kor-Di-RS1 Genome sequencing and assembly.</title>
        <authorList>
            <person name="Kim J."/>
            <person name="Nam H.Y."/>
            <person name="Kwon M."/>
            <person name="Choi J.H."/>
            <person name="Cho S.R."/>
            <person name="Kim G.-H."/>
        </authorList>
    </citation>
    <scope>NUCLEOTIDE SEQUENCE</scope>
    <source>
        <strain evidence="4">BAW_Kor-Di-RS1</strain>
        <tissue evidence="4">Whole-body</tissue>
    </source>
</reference>
<sequence length="158" mass="18027">MTALQSALQPTKYKKPWVFISKCLFVKTKQRKKSKTGAVLTTAGLDRIIQIKYIDATTRKTETKYKLEDLEKAVHDVRNKILSLGKASIIYSVPKSTIHGYLKKEIINEPKTGRKAIFTDARKLHKLWAHENCTSDKIQDSQKNCYLANKVAIEMQSS</sequence>
<evidence type="ECO:0000256" key="2">
    <source>
        <dbReference type="SAM" id="Coils"/>
    </source>
</evidence>
<accession>A0A835L0G9</accession>